<keyword evidence="2" id="KW-0418">Kinase</keyword>
<evidence type="ECO:0000313" key="2">
    <source>
        <dbReference type="EMBL" id="TCU15251.1"/>
    </source>
</evidence>
<accession>A0A4R3Q2P7</accession>
<dbReference type="InterPro" id="IPR050861">
    <property type="entry name" value="Dihydroxyacetone_Kinase"/>
</dbReference>
<dbReference type="PANTHER" id="PTHR28629">
    <property type="entry name" value="TRIOKINASE/FMN CYCLASE"/>
    <property type="match status" value="1"/>
</dbReference>
<dbReference type="Gene3D" id="3.40.50.10440">
    <property type="entry name" value="Dihydroxyacetone kinase, domain 1"/>
    <property type="match status" value="1"/>
</dbReference>
<dbReference type="AlphaFoldDB" id="A0A4R3Q2P7"/>
<dbReference type="RefSeq" id="WP_132563285.1">
    <property type="nucleotide sequence ID" value="NZ_SMBH01000007.1"/>
</dbReference>
<dbReference type="PANTHER" id="PTHR28629:SF4">
    <property type="entry name" value="TRIOKINASE_FMN CYCLASE"/>
    <property type="match status" value="1"/>
</dbReference>
<dbReference type="SUPFAM" id="SSF82549">
    <property type="entry name" value="DAK1/DegV-like"/>
    <property type="match status" value="1"/>
</dbReference>
<organism evidence="2 3">
    <name type="scientific">Rhizobium sullae</name>
    <name type="common">Rhizobium hedysari</name>
    <dbReference type="NCBI Taxonomy" id="50338"/>
    <lineage>
        <taxon>Bacteria</taxon>
        <taxon>Pseudomonadati</taxon>
        <taxon>Pseudomonadota</taxon>
        <taxon>Alphaproteobacteria</taxon>
        <taxon>Hyphomicrobiales</taxon>
        <taxon>Rhizobiaceae</taxon>
        <taxon>Rhizobium/Agrobacterium group</taxon>
        <taxon>Rhizobium</taxon>
    </lineage>
</organism>
<dbReference type="Pfam" id="PF02733">
    <property type="entry name" value="Dak1"/>
    <property type="match status" value="1"/>
</dbReference>
<evidence type="ECO:0000259" key="1">
    <source>
        <dbReference type="PROSITE" id="PS51481"/>
    </source>
</evidence>
<dbReference type="FunFam" id="3.40.50.10440:FF:000001">
    <property type="entry name" value="Dihydroxyacetone kinase, DhaK subunit"/>
    <property type="match status" value="1"/>
</dbReference>
<dbReference type="InterPro" id="IPR004006">
    <property type="entry name" value="DhaK_dom"/>
</dbReference>
<comment type="caution">
    <text evidence="2">The sequence shown here is derived from an EMBL/GenBank/DDBJ whole genome shotgun (WGS) entry which is preliminary data.</text>
</comment>
<protein>
    <submittedName>
        <fullName evidence="2">Dihydroxyacetone kinase DhaK subunit</fullName>
    </submittedName>
</protein>
<evidence type="ECO:0000313" key="3">
    <source>
        <dbReference type="Proteomes" id="UP000294576"/>
    </source>
</evidence>
<sequence>MKKFMNTAETMVAESMEGFVRAHEAFVVFGTGRKCIRRRHLTLGKVALISGGGAGHEPMHIGFVGKGMLDAACFGHIFTSPTPDQIASAIEEADTGAGCLLIIKNYDGDVMNFEMAMEIAADRHRIETVVVSDDIETARTGEGRGRRGVAGTLVVEKIVGAAAEQGLELGELKRIGDRLNGRIRTMGVALGGVTMPQNQRPTFSLNADEMEMGIGIHGEPGHSRERFSSAEAIIRHLCETISADISIQPDTKALLFVNGLGATPPAELYLAYYAAHRFMEERMIHIERALVGTYVTSLDMQGLSVTLALLTDEEIALWDAPVVTAALRWSP</sequence>
<feature type="domain" description="DhaK" evidence="1">
    <location>
        <begin position="7"/>
        <end position="329"/>
    </location>
</feature>
<dbReference type="EMBL" id="SMBH01000007">
    <property type="protein sequence ID" value="TCU15251.1"/>
    <property type="molecule type" value="Genomic_DNA"/>
</dbReference>
<reference evidence="2 3" key="1">
    <citation type="submission" date="2019-03" db="EMBL/GenBank/DDBJ databases">
        <title>Genomic Encyclopedia of Type Strains, Phase IV (KMG-V): Genome sequencing to study the core and pangenomes of soil and plant-associated prokaryotes.</title>
        <authorList>
            <person name="Whitman W."/>
        </authorList>
    </citation>
    <scope>NUCLEOTIDE SEQUENCE [LARGE SCALE GENOMIC DNA]</scope>
    <source>
        <strain evidence="2 3">Hc14</strain>
    </source>
</reference>
<name>A0A4R3Q2P7_RHISU</name>
<dbReference type="GO" id="GO:0019563">
    <property type="term" value="P:glycerol catabolic process"/>
    <property type="evidence" value="ECO:0007669"/>
    <property type="project" value="TreeGrafter"/>
</dbReference>
<gene>
    <name evidence="2" type="ORF">EV132_107151</name>
</gene>
<dbReference type="Proteomes" id="UP000294576">
    <property type="component" value="Unassembled WGS sequence"/>
</dbReference>
<dbReference type="Gene3D" id="3.30.1180.20">
    <property type="entry name" value="Dihydroxyacetone kinase, domain 2"/>
    <property type="match status" value="1"/>
</dbReference>
<dbReference type="PROSITE" id="PS51481">
    <property type="entry name" value="DHAK"/>
    <property type="match status" value="1"/>
</dbReference>
<dbReference type="GO" id="GO:0004371">
    <property type="term" value="F:glycerone kinase activity"/>
    <property type="evidence" value="ECO:0007669"/>
    <property type="project" value="InterPro"/>
</dbReference>
<proteinExistence type="predicted"/>
<dbReference type="GO" id="GO:0005829">
    <property type="term" value="C:cytosol"/>
    <property type="evidence" value="ECO:0007669"/>
    <property type="project" value="TreeGrafter"/>
</dbReference>
<keyword evidence="2" id="KW-0808">Transferase</keyword>